<keyword evidence="2" id="KW-1185">Reference proteome</keyword>
<evidence type="ECO:0000313" key="1">
    <source>
        <dbReference type="EMBL" id="GAA3509185.1"/>
    </source>
</evidence>
<accession>A0ABP6UL77</accession>
<proteinExistence type="predicted"/>
<dbReference type="RefSeq" id="WP_344927309.1">
    <property type="nucleotide sequence ID" value="NZ_BAABCW010000007.1"/>
</dbReference>
<gene>
    <name evidence="1" type="ORF">GCM10022393_21770</name>
</gene>
<organism evidence="1 2">
    <name type="scientific">Aquimarina addita</name>
    <dbReference type="NCBI Taxonomy" id="870485"/>
    <lineage>
        <taxon>Bacteria</taxon>
        <taxon>Pseudomonadati</taxon>
        <taxon>Bacteroidota</taxon>
        <taxon>Flavobacteriia</taxon>
        <taxon>Flavobacteriales</taxon>
        <taxon>Flavobacteriaceae</taxon>
        <taxon>Aquimarina</taxon>
    </lineage>
</organism>
<reference evidence="2" key="1">
    <citation type="journal article" date="2019" name="Int. J. Syst. Evol. Microbiol.">
        <title>The Global Catalogue of Microorganisms (GCM) 10K type strain sequencing project: providing services to taxonomists for standard genome sequencing and annotation.</title>
        <authorList>
            <consortium name="The Broad Institute Genomics Platform"/>
            <consortium name="The Broad Institute Genome Sequencing Center for Infectious Disease"/>
            <person name="Wu L."/>
            <person name="Ma J."/>
        </authorList>
    </citation>
    <scope>NUCLEOTIDE SEQUENCE [LARGE SCALE GENOMIC DNA]</scope>
    <source>
        <strain evidence="2">JCM 17106</strain>
    </source>
</reference>
<dbReference type="Proteomes" id="UP001500459">
    <property type="component" value="Unassembled WGS sequence"/>
</dbReference>
<evidence type="ECO:0000313" key="2">
    <source>
        <dbReference type="Proteomes" id="UP001500459"/>
    </source>
</evidence>
<evidence type="ECO:0008006" key="3">
    <source>
        <dbReference type="Google" id="ProtNLM"/>
    </source>
</evidence>
<comment type="caution">
    <text evidence="1">The sequence shown here is derived from an EMBL/GenBank/DDBJ whole genome shotgun (WGS) entry which is preliminary data.</text>
</comment>
<dbReference type="EMBL" id="BAABCW010000007">
    <property type="protein sequence ID" value="GAA3509185.1"/>
    <property type="molecule type" value="Genomic_DNA"/>
</dbReference>
<protein>
    <recommendedName>
        <fullName evidence="3">Outer membrane protein beta-barrel domain-containing protein</fullName>
    </recommendedName>
</protein>
<dbReference type="SUPFAM" id="SSF56935">
    <property type="entry name" value="Porins"/>
    <property type="match status" value="1"/>
</dbReference>
<sequence length="810" mass="92173">MNKKLLILLLGISSIVYGQDLDQIGKVPLLRFNGGISGNAVYYNGTANRDPFTYFVNGNLNFDVSGIYSIPLSFSYTNQDFGYSTPFKINRLSIHPSYKWIATHIGDVAMTFSPYTVNGHQFTGGGIDLTPNGPFKLSALYGRFLKESEYNPELPEAIPAYKRMGLGIKASYDFEEASLALIFFSAKDDEASLENPLPATLELTPKENAVLSATTNFTLLEKATFNLEYAISGITEDTRVSEPRETAGTLLFILNENLTTSYYNAFNAQFKYPAGNGSVGAGYERIDPDYRTFGAYYFNNDMENITINAAQSVLNNTLNLSVNAGLQRDNLDKTKSSEMQRIVSAFTLNYAPSEKLSINAGYSNFQSYTNIRDQFDYINEVNQFENVDTLNYRQVSQNANLGANYTLKKTENKQQNLQANITYQVSDNQQNGETIENGLSNFYNLTSGYIMGYPKKSLNISATANVSYNKAGTTDNLTLGPTVTVSKSFFDKKLRGNFSSSYNSAFSNGEKQNDIYNIRLGGNYTLYESHNLTLNLLSLFRNTAAGSATDFTATFGYTYAFDTFKVKFNKRKKELMDDERIAKLGYLQFRHRSATYSGTIPEITDQLRNVKNSSRFQNIPVASQKDINFLFEELQKQTKQEPYKELALAFLDGLYSYEDFLNAYDTSIYEVIQRIKSDMQRVDFTLEKSFVKTKIALDKQRKEPISPAISKKINELEKELNDRQKKLVGHRWMKKKFETYSNIEAVKNPDTWIAQFKKTESKKTFDLYEEEKDLEKINLYLETQIIHFYYNRSLEEVNPDTFELKYIDKI</sequence>
<name>A0ABP6UL77_9FLAO</name>